<evidence type="ECO:0000256" key="2">
    <source>
        <dbReference type="ARBA" id="ARBA00022723"/>
    </source>
</evidence>
<evidence type="ECO:0000313" key="6">
    <source>
        <dbReference type="EMBL" id="KRO10972.1"/>
    </source>
</evidence>
<dbReference type="PRINTS" id="PR00138">
    <property type="entry name" value="MATRIXIN"/>
</dbReference>
<evidence type="ECO:0000313" key="7">
    <source>
        <dbReference type="Proteomes" id="UP000051783"/>
    </source>
</evidence>
<dbReference type="InterPro" id="IPR024079">
    <property type="entry name" value="MetalloPept_cat_dom_sf"/>
</dbReference>
<dbReference type="Pfam" id="PF00413">
    <property type="entry name" value="Peptidase_M10"/>
    <property type="match status" value="1"/>
</dbReference>
<proteinExistence type="predicted"/>
<accession>A0A0R2MET8</accession>
<sequence>MLVGIGFTPMTNAGASATPFARNRWPRARVTYVIQGAHYDRSVYGAAIRAWNRTGQFKFVAGTRAHHQLTLTTSKATTGEYYQLAGITFMTGYNNGYYTQGLVKLLTRNFWTYRYSYWDEVHVAEHELGHCMGLQHSTDRRSVMLADNRYNGISRADIAAVRLRYRLPVGEL</sequence>
<dbReference type="GO" id="GO:0006508">
    <property type="term" value="P:proteolysis"/>
    <property type="evidence" value="ECO:0007669"/>
    <property type="project" value="UniProtKB-KW"/>
</dbReference>
<dbReference type="Proteomes" id="UP000051783">
    <property type="component" value="Unassembled WGS sequence"/>
</dbReference>
<dbReference type="EMBL" id="JQCL01000057">
    <property type="protein sequence ID" value="KRO10972.1"/>
    <property type="molecule type" value="Genomic_DNA"/>
</dbReference>
<dbReference type="GO" id="GO:0004222">
    <property type="term" value="F:metalloendopeptidase activity"/>
    <property type="evidence" value="ECO:0007669"/>
    <property type="project" value="InterPro"/>
</dbReference>
<dbReference type="InterPro" id="IPR006026">
    <property type="entry name" value="Peptidase_Metallo"/>
</dbReference>
<dbReference type="STRING" id="942150.IV64_GL002668"/>
<evidence type="ECO:0000256" key="3">
    <source>
        <dbReference type="ARBA" id="ARBA00022801"/>
    </source>
</evidence>
<evidence type="ECO:0000256" key="4">
    <source>
        <dbReference type="ARBA" id="ARBA00022833"/>
    </source>
</evidence>
<keyword evidence="1" id="KW-0645">Protease</keyword>
<protein>
    <submittedName>
        <fullName evidence="6">Extracellular zinc metalloproteinase</fullName>
    </submittedName>
</protein>
<dbReference type="InterPro" id="IPR001818">
    <property type="entry name" value="Pept_M10_metallopeptidase"/>
</dbReference>
<name>A0A0R2MET8_9LACO</name>
<reference evidence="6 7" key="1">
    <citation type="journal article" date="2015" name="Genome Announc.">
        <title>Expanding the biotechnology potential of lactobacilli through comparative genomics of 213 strains and associated genera.</title>
        <authorList>
            <person name="Sun Z."/>
            <person name="Harris H.M."/>
            <person name="McCann A."/>
            <person name="Guo C."/>
            <person name="Argimon S."/>
            <person name="Zhang W."/>
            <person name="Yang X."/>
            <person name="Jeffery I.B."/>
            <person name="Cooney J.C."/>
            <person name="Kagawa T.F."/>
            <person name="Liu W."/>
            <person name="Song Y."/>
            <person name="Salvetti E."/>
            <person name="Wrobel A."/>
            <person name="Rasinkangas P."/>
            <person name="Parkhill J."/>
            <person name="Rea M.C."/>
            <person name="O'Sullivan O."/>
            <person name="Ritari J."/>
            <person name="Douillard F.P."/>
            <person name="Paul Ross R."/>
            <person name="Yang R."/>
            <person name="Briner A.E."/>
            <person name="Felis G.E."/>
            <person name="de Vos W.M."/>
            <person name="Barrangou R."/>
            <person name="Klaenhammer T.R."/>
            <person name="Caufield P.W."/>
            <person name="Cui Y."/>
            <person name="Zhang H."/>
            <person name="O'Toole P.W."/>
        </authorList>
    </citation>
    <scope>NUCLEOTIDE SEQUENCE [LARGE SCALE GENOMIC DNA]</scope>
    <source>
        <strain evidence="6 7">LMG 26013</strain>
    </source>
</reference>
<keyword evidence="3" id="KW-0378">Hydrolase</keyword>
<dbReference type="AlphaFoldDB" id="A0A0R2MET8"/>
<feature type="domain" description="Peptidase metallopeptidase" evidence="5">
    <location>
        <begin position="21"/>
        <end position="167"/>
    </location>
</feature>
<evidence type="ECO:0000259" key="5">
    <source>
        <dbReference type="SMART" id="SM00235"/>
    </source>
</evidence>
<dbReference type="PATRIC" id="fig|942150.3.peg.2780"/>
<evidence type="ECO:0000256" key="1">
    <source>
        <dbReference type="ARBA" id="ARBA00022670"/>
    </source>
</evidence>
<keyword evidence="2" id="KW-0479">Metal-binding</keyword>
<dbReference type="SUPFAM" id="SSF55486">
    <property type="entry name" value="Metalloproteases ('zincins'), catalytic domain"/>
    <property type="match status" value="1"/>
</dbReference>
<comment type="caution">
    <text evidence="6">The sequence shown here is derived from an EMBL/GenBank/DDBJ whole genome shotgun (WGS) entry which is preliminary data.</text>
</comment>
<gene>
    <name evidence="6" type="ORF">IV64_GL002668</name>
</gene>
<keyword evidence="7" id="KW-1185">Reference proteome</keyword>
<dbReference type="GO" id="GO:0008270">
    <property type="term" value="F:zinc ion binding"/>
    <property type="evidence" value="ECO:0007669"/>
    <property type="project" value="InterPro"/>
</dbReference>
<keyword evidence="4" id="KW-0862">Zinc</keyword>
<dbReference type="SMART" id="SM00235">
    <property type="entry name" value="ZnMc"/>
    <property type="match status" value="1"/>
</dbReference>
<dbReference type="Gene3D" id="3.40.390.10">
    <property type="entry name" value="Collagenase (Catalytic Domain)"/>
    <property type="match status" value="1"/>
</dbReference>
<dbReference type="GO" id="GO:0031012">
    <property type="term" value="C:extracellular matrix"/>
    <property type="evidence" value="ECO:0007669"/>
    <property type="project" value="InterPro"/>
</dbReference>
<dbReference type="InterPro" id="IPR021190">
    <property type="entry name" value="Pept_M10A"/>
</dbReference>
<organism evidence="6 7">
    <name type="scientific">Lactiplantibacillus xiangfangensis</name>
    <dbReference type="NCBI Taxonomy" id="942150"/>
    <lineage>
        <taxon>Bacteria</taxon>
        <taxon>Bacillati</taxon>
        <taxon>Bacillota</taxon>
        <taxon>Bacilli</taxon>
        <taxon>Lactobacillales</taxon>
        <taxon>Lactobacillaceae</taxon>
        <taxon>Lactiplantibacillus</taxon>
    </lineage>
</organism>